<dbReference type="SUPFAM" id="SSF103481">
    <property type="entry name" value="Multidrug resistance efflux transporter EmrE"/>
    <property type="match status" value="2"/>
</dbReference>
<dbReference type="RefSeq" id="WP_188746497.1">
    <property type="nucleotide sequence ID" value="NZ_BMIJ01000002.1"/>
</dbReference>
<dbReference type="PANTHER" id="PTHR22911">
    <property type="entry name" value="ACYL-MALONYL CONDENSING ENZYME-RELATED"/>
    <property type="match status" value="1"/>
</dbReference>
<feature type="transmembrane region" description="Helical" evidence="1">
    <location>
        <begin position="151"/>
        <end position="169"/>
    </location>
</feature>
<feature type="transmembrane region" description="Helical" evidence="1">
    <location>
        <begin position="93"/>
        <end position="114"/>
    </location>
</feature>
<feature type="transmembrane region" description="Helical" evidence="1">
    <location>
        <begin position="211"/>
        <end position="229"/>
    </location>
</feature>
<reference evidence="4" key="1">
    <citation type="journal article" date="2019" name="Int. J. Syst. Evol. Microbiol.">
        <title>The Global Catalogue of Microorganisms (GCM) 10K type strain sequencing project: providing services to taxonomists for standard genome sequencing and annotation.</title>
        <authorList>
            <consortium name="The Broad Institute Genomics Platform"/>
            <consortium name="The Broad Institute Genome Sequencing Center for Infectious Disease"/>
            <person name="Wu L."/>
            <person name="Ma J."/>
        </authorList>
    </citation>
    <scope>NUCLEOTIDE SEQUENCE [LARGE SCALE GENOMIC DNA]</scope>
    <source>
        <strain evidence="4">CGMCC 1.15341</strain>
    </source>
</reference>
<sequence length="302" mass="32713">MSIRTATLIGSISILLWGTLALMTRWTDARIPPFQLLAMTFSLAWLLMQTRWWLCGESGLRFLRQPLPVWLLGIGGLFGYHLFYFIALAKAPAAEAGLIAYLWPLLIVLLSALLPGERLRSAHIIGALLAASGSALLLIKADASFNEQHTAGYLAAGACALIWSCYSVLSRRHADVPTDTVGWYCAGTALLGLICHLLFEQTVWPERPLQWFGIVGLGLGPVGIAFLTWDIGVKKGNIQLLGTLAYAAPLISTLLLILAGEAQPSSRLLLACLLIVGGSMVAGIRLSRWRKRTPEIAEGQQG</sequence>
<feature type="transmembrane region" description="Helical" evidence="1">
    <location>
        <begin position="69"/>
        <end position="87"/>
    </location>
</feature>
<accession>A0ABQ1K9A9</accession>
<keyword evidence="1" id="KW-1133">Transmembrane helix</keyword>
<evidence type="ECO:0000256" key="1">
    <source>
        <dbReference type="SAM" id="Phobius"/>
    </source>
</evidence>
<keyword evidence="4" id="KW-1185">Reference proteome</keyword>
<organism evidence="3 4">
    <name type="scientific">Marinobacterium zhoushanense</name>
    <dbReference type="NCBI Taxonomy" id="1679163"/>
    <lineage>
        <taxon>Bacteria</taxon>
        <taxon>Pseudomonadati</taxon>
        <taxon>Pseudomonadota</taxon>
        <taxon>Gammaproteobacteria</taxon>
        <taxon>Oceanospirillales</taxon>
        <taxon>Oceanospirillaceae</taxon>
        <taxon>Marinobacterium</taxon>
    </lineage>
</organism>
<feature type="domain" description="EamA" evidence="2">
    <location>
        <begin position="8"/>
        <end position="138"/>
    </location>
</feature>
<feature type="transmembrane region" description="Helical" evidence="1">
    <location>
        <begin position="181"/>
        <end position="199"/>
    </location>
</feature>
<name>A0ABQ1K9A9_9GAMM</name>
<comment type="caution">
    <text evidence="3">The sequence shown here is derived from an EMBL/GenBank/DDBJ whole genome shotgun (WGS) entry which is preliminary data.</text>
</comment>
<feature type="transmembrane region" description="Helical" evidence="1">
    <location>
        <begin position="121"/>
        <end position="139"/>
    </location>
</feature>
<dbReference type="Proteomes" id="UP000629025">
    <property type="component" value="Unassembled WGS sequence"/>
</dbReference>
<dbReference type="Pfam" id="PF00892">
    <property type="entry name" value="EamA"/>
    <property type="match status" value="2"/>
</dbReference>
<dbReference type="PANTHER" id="PTHR22911:SF76">
    <property type="entry name" value="EAMA DOMAIN-CONTAINING PROTEIN"/>
    <property type="match status" value="1"/>
</dbReference>
<dbReference type="InterPro" id="IPR037185">
    <property type="entry name" value="EmrE-like"/>
</dbReference>
<keyword evidence="1" id="KW-0812">Transmembrane</keyword>
<dbReference type="InterPro" id="IPR000620">
    <property type="entry name" value="EamA_dom"/>
</dbReference>
<dbReference type="EMBL" id="BMIJ01000002">
    <property type="protein sequence ID" value="GGB88524.1"/>
    <property type="molecule type" value="Genomic_DNA"/>
</dbReference>
<gene>
    <name evidence="3" type="ORF">GCM10011352_13170</name>
</gene>
<proteinExistence type="predicted"/>
<keyword evidence="1" id="KW-0472">Membrane</keyword>
<evidence type="ECO:0000313" key="3">
    <source>
        <dbReference type="EMBL" id="GGB88524.1"/>
    </source>
</evidence>
<feature type="transmembrane region" description="Helical" evidence="1">
    <location>
        <begin position="266"/>
        <end position="284"/>
    </location>
</feature>
<feature type="transmembrane region" description="Helical" evidence="1">
    <location>
        <begin position="241"/>
        <end position="260"/>
    </location>
</feature>
<protein>
    <submittedName>
        <fullName evidence="3">Membrane protein</fullName>
    </submittedName>
</protein>
<evidence type="ECO:0000259" key="2">
    <source>
        <dbReference type="Pfam" id="PF00892"/>
    </source>
</evidence>
<evidence type="ECO:0000313" key="4">
    <source>
        <dbReference type="Proteomes" id="UP000629025"/>
    </source>
</evidence>
<feature type="domain" description="EamA" evidence="2">
    <location>
        <begin position="151"/>
        <end position="281"/>
    </location>
</feature>
<feature type="transmembrane region" description="Helical" evidence="1">
    <location>
        <begin position="31"/>
        <end position="48"/>
    </location>
</feature>